<dbReference type="SMART" id="SM00327">
    <property type="entry name" value="VWA"/>
    <property type="match status" value="1"/>
</dbReference>
<dbReference type="InterPro" id="IPR036465">
    <property type="entry name" value="vWFA_dom_sf"/>
</dbReference>
<keyword evidence="1" id="KW-0812">Transmembrane</keyword>
<feature type="transmembrane region" description="Helical" evidence="1">
    <location>
        <begin position="35"/>
        <end position="53"/>
    </location>
</feature>
<dbReference type="GO" id="GO:0005891">
    <property type="term" value="C:voltage-gated calcium channel complex"/>
    <property type="evidence" value="ECO:0007669"/>
    <property type="project" value="TreeGrafter"/>
</dbReference>
<comment type="caution">
    <text evidence="3">The sequence shown here is derived from an EMBL/GenBank/DDBJ whole genome shotgun (WGS) entry which is preliminary data.</text>
</comment>
<dbReference type="Gene3D" id="3.40.50.410">
    <property type="entry name" value="von Willebrand factor, type A domain"/>
    <property type="match status" value="1"/>
</dbReference>
<dbReference type="SUPFAM" id="SSF53300">
    <property type="entry name" value="vWA-like"/>
    <property type="match status" value="1"/>
</dbReference>
<dbReference type="InterPro" id="IPR051173">
    <property type="entry name" value="Ca_channel_alpha-2/delta"/>
</dbReference>
<dbReference type="GO" id="GO:0005245">
    <property type="term" value="F:voltage-gated calcium channel activity"/>
    <property type="evidence" value="ECO:0007669"/>
    <property type="project" value="TreeGrafter"/>
</dbReference>
<evidence type="ECO:0000313" key="4">
    <source>
        <dbReference type="Proteomes" id="UP000229191"/>
    </source>
</evidence>
<sequence>MEQIIPNTPPQTPPTISLDIPTNTPIVPKPSINKIYILISIVVLIIVAVVLFTKSNNKKVYVSDYLVPNNYENLDKYNLDSDADGYPDFIESEIGLNPLISEYTQCKISDCQDSDNEQTKTTHNVLIILDSSGSMGLGNPTRLEIAKQAIKKYISMASTNTNVGLMVYGQKGSNTASGKLISCASAETISPLGTLNSLSVDSVLSSVNPVGWTPMGLAIQQAAQLFEGKNSENNEIILLSDGEETCNTNPTQKANDLKMSSLNIRINVIGFAVDSSAQTQLNQISTSGGGTFSTANNLTELDQKFNDLYKNGQNLLLQFKCNSANTDSFRACYNVAFQKNMDWIRKRKLMFYEKTISQDEYNKLEELSAKLYAQQKEVTNTETQKLINQYKQKQDQL</sequence>
<dbReference type="Pfam" id="PF00092">
    <property type="entry name" value="VWA"/>
    <property type="match status" value="1"/>
</dbReference>
<dbReference type="PROSITE" id="PS50234">
    <property type="entry name" value="VWFA"/>
    <property type="match status" value="1"/>
</dbReference>
<gene>
    <name evidence="3" type="ORF">COS53_04085</name>
</gene>
<name>A0A2M7BM88_9BACT</name>
<dbReference type="EMBL" id="PEVB01000110">
    <property type="protein sequence ID" value="PIV06601.1"/>
    <property type="molecule type" value="Genomic_DNA"/>
</dbReference>
<feature type="domain" description="VWFA" evidence="2">
    <location>
        <begin position="124"/>
        <end position="308"/>
    </location>
</feature>
<reference evidence="4" key="1">
    <citation type="submission" date="2017-09" db="EMBL/GenBank/DDBJ databases">
        <title>Depth-based differentiation of microbial function through sediment-hosted aquifers and enrichment of novel symbionts in the deep terrestrial subsurface.</title>
        <authorList>
            <person name="Probst A.J."/>
            <person name="Ladd B."/>
            <person name="Jarett J.K."/>
            <person name="Geller-Mcgrath D.E."/>
            <person name="Sieber C.M.K."/>
            <person name="Emerson J.B."/>
            <person name="Anantharaman K."/>
            <person name="Thomas B.C."/>
            <person name="Malmstrom R."/>
            <person name="Stieglmeier M."/>
            <person name="Klingl A."/>
            <person name="Woyke T."/>
            <person name="Ryan C.M."/>
            <person name="Banfield J.F."/>
        </authorList>
    </citation>
    <scope>NUCLEOTIDE SEQUENCE [LARGE SCALE GENOMIC DNA]</scope>
</reference>
<keyword evidence="1" id="KW-0472">Membrane</keyword>
<keyword evidence="1" id="KW-1133">Transmembrane helix</keyword>
<evidence type="ECO:0000256" key="1">
    <source>
        <dbReference type="SAM" id="Phobius"/>
    </source>
</evidence>
<dbReference type="PANTHER" id="PTHR10166">
    <property type="entry name" value="VOLTAGE-DEPENDENT CALCIUM CHANNEL SUBUNIT ALPHA-2/DELTA-RELATED"/>
    <property type="match status" value="1"/>
</dbReference>
<organism evidence="3 4">
    <name type="scientific">Candidatus Shapirobacteria bacterium CG03_land_8_20_14_0_80_35_14</name>
    <dbReference type="NCBI Taxonomy" id="1974878"/>
    <lineage>
        <taxon>Bacteria</taxon>
        <taxon>Candidatus Shapironibacteriota</taxon>
    </lineage>
</organism>
<dbReference type="InterPro" id="IPR002035">
    <property type="entry name" value="VWF_A"/>
</dbReference>
<dbReference type="PANTHER" id="PTHR10166:SF37">
    <property type="entry name" value="STOLID, ISOFORM H"/>
    <property type="match status" value="1"/>
</dbReference>
<evidence type="ECO:0000313" key="3">
    <source>
        <dbReference type="EMBL" id="PIV06601.1"/>
    </source>
</evidence>
<dbReference type="Proteomes" id="UP000229191">
    <property type="component" value="Unassembled WGS sequence"/>
</dbReference>
<protein>
    <recommendedName>
        <fullName evidence="2">VWFA domain-containing protein</fullName>
    </recommendedName>
</protein>
<evidence type="ECO:0000259" key="2">
    <source>
        <dbReference type="PROSITE" id="PS50234"/>
    </source>
</evidence>
<proteinExistence type="predicted"/>
<accession>A0A2M7BM88</accession>
<dbReference type="AlphaFoldDB" id="A0A2M7BM88"/>